<organism evidence="1 2">
    <name type="scientific">Eiseniibacteriota bacterium</name>
    <dbReference type="NCBI Taxonomy" id="2212470"/>
    <lineage>
        <taxon>Bacteria</taxon>
        <taxon>Candidatus Eiseniibacteriota</taxon>
    </lineage>
</organism>
<dbReference type="Pfam" id="PF15956">
    <property type="entry name" value="DUF4760"/>
    <property type="match status" value="1"/>
</dbReference>
<evidence type="ECO:0000313" key="1">
    <source>
        <dbReference type="EMBL" id="TMQ74295.1"/>
    </source>
</evidence>
<dbReference type="EMBL" id="VBPB01000003">
    <property type="protein sequence ID" value="TMQ74295.1"/>
    <property type="molecule type" value="Genomic_DNA"/>
</dbReference>
<comment type="caution">
    <text evidence="1">The sequence shown here is derived from an EMBL/GenBank/DDBJ whole genome shotgun (WGS) entry which is preliminary data.</text>
</comment>
<reference evidence="1 2" key="1">
    <citation type="journal article" date="2019" name="Nat. Microbiol.">
        <title>Mediterranean grassland soil C-N compound turnover is dependent on rainfall and depth, and is mediated by genomically divergent microorganisms.</title>
        <authorList>
            <person name="Diamond S."/>
            <person name="Andeer P.F."/>
            <person name="Li Z."/>
            <person name="Crits-Christoph A."/>
            <person name="Burstein D."/>
            <person name="Anantharaman K."/>
            <person name="Lane K.R."/>
            <person name="Thomas B.C."/>
            <person name="Pan C."/>
            <person name="Northen T.R."/>
            <person name="Banfield J.F."/>
        </authorList>
    </citation>
    <scope>NUCLEOTIDE SEQUENCE [LARGE SCALE GENOMIC DNA]</scope>
    <source>
        <strain evidence="1">WS_11</strain>
    </source>
</reference>
<sequence>MTLALALQAVATATFVAGALFTMVQLRHARRSREREVALQIVRLLQTPDFTKALRLMYDLEPGLSRAEVEARLGPDMNYLYSMMLSWESLGVLVYRRQLDLQLVDDFMSGSLLLSWRKLERYVKEERAARGRDTLLEFFQWLAERMIERESKTPGVPAYRDHADWRP</sequence>
<accession>A0A538UEG1</accession>
<evidence type="ECO:0008006" key="3">
    <source>
        <dbReference type="Google" id="ProtNLM"/>
    </source>
</evidence>
<name>A0A538UEG1_UNCEI</name>
<dbReference type="AlphaFoldDB" id="A0A538UEG1"/>
<proteinExistence type="predicted"/>
<dbReference type="InterPro" id="IPR031876">
    <property type="entry name" value="DUF4760"/>
</dbReference>
<dbReference type="Proteomes" id="UP000319771">
    <property type="component" value="Unassembled WGS sequence"/>
</dbReference>
<protein>
    <recommendedName>
        <fullName evidence="3">DUF4760 domain-containing protein</fullName>
    </recommendedName>
</protein>
<evidence type="ECO:0000313" key="2">
    <source>
        <dbReference type="Proteomes" id="UP000319771"/>
    </source>
</evidence>
<gene>
    <name evidence="1" type="ORF">E6K81_00235</name>
</gene>